<reference evidence="4 5" key="1">
    <citation type="submission" date="2018-07" db="EMBL/GenBank/DDBJ databases">
        <title>Genomic Encyclopedia of Type Strains, Phase IV (KMG-IV): sequencing the most valuable type-strain genomes for metagenomic binning, comparative biology and taxonomic classification.</title>
        <authorList>
            <person name="Goeker M."/>
        </authorList>
    </citation>
    <scope>NUCLEOTIDE SEQUENCE [LARGE SCALE GENOMIC DNA]</scope>
    <source>
        <strain evidence="4 5">DSM 101478</strain>
    </source>
</reference>
<dbReference type="AlphaFoldDB" id="A0A370Q8P0"/>
<keyword evidence="3" id="KW-0732">Signal</keyword>
<organism evidence="4 5">
    <name type="scientific">Marinirhabdus gelatinilytica</name>
    <dbReference type="NCBI Taxonomy" id="1703343"/>
    <lineage>
        <taxon>Bacteria</taxon>
        <taxon>Pseudomonadati</taxon>
        <taxon>Bacteroidota</taxon>
        <taxon>Flavobacteriia</taxon>
        <taxon>Flavobacteriales</taxon>
        <taxon>Flavobacteriaceae</taxon>
    </lineage>
</organism>
<evidence type="ECO:0000256" key="3">
    <source>
        <dbReference type="ARBA" id="ARBA00022729"/>
    </source>
</evidence>
<comment type="function">
    <text evidence="1">May be involved in the biogenesis of curli organelles.</text>
</comment>
<dbReference type="EMBL" id="QRAO01000004">
    <property type="protein sequence ID" value="RDK84725.1"/>
    <property type="molecule type" value="Genomic_DNA"/>
</dbReference>
<dbReference type="Pfam" id="PF10614">
    <property type="entry name" value="CsgF"/>
    <property type="match status" value="1"/>
</dbReference>
<accession>A0A370Q8P0</accession>
<gene>
    <name evidence="4" type="ORF">C8D94_10498</name>
</gene>
<keyword evidence="5" id="KW-1185">Reference proteome</keyword>
<evidence type="ECO:0000313" key="4">
    <source>
        <dbReference type="EMBL" id="RDK84725.1"/>
    </source>
</evidence>
<dbReference type="InterPro" id="IPR018893">
    <property type="entry name" value="T8SS_CsgF"/>
</dbReference>
<sequence>MFGGDTFNYQQLLASANAQNSFTDPNAVDRDGSELEQFSESLNRQLLGQFSRILFGNQFGDGGLQPGTFTLGDLSLEIFESAEGLVIEILDITTGEQTQIIVPN</sequence>
<protein>
    <recommendedName>
        <fullName evidence="2">Curli production assembly/transport component CsgF</fullName>
    </recommendedName>
</protein>
<name>A0A370Q8P0_9FLAO</name>
<dbReference type="Proteomes" id="UP000255317">
    <property type="component" value="Unassembled WGS sequence"/>
</dbReference>
<evidence type="ECO:0000256" key="2">
    <source>
        <dbReference type="ARBA" id="ARBA00014031"/>
    </source>
</evidence>
<proteinExistence type="predicted"/>
<comment type="caution">
    <text evidence="4">The sequence shown here is derived from an EMBL/GenBank/DDBJ whole genome shotgun (WGS) entry which is preliminary data.</text>
</comment>
<evidence type="ECO:0000256" key="1">
    <source>
        <dbReference type="ARBA" id="ARBA00003989"/>
    </source>
</evidence>
<evidence type="ECO:0000313" key="5">
    <source>
        <dbReference type="Proteomes" id="UP000255317"/>
    </source>
</evidence>